<organism evidence="3">
    <name type="scientific">Quercus suber</name>
    <name type="common">Cork oak</name>
    <dbReference type="NCBI Taxonomy" id="58331"/>
    <lineage>
        <taxon>Eukaryota</taxon>
        <taxon>Viridiplantae</taxon>
        <taxon>Streptophyta</taxon>
        <taxon>Embryophyta</taxon>
        <taxon>Tracheophyta</taxon>
        <taxon>Spermatophyta</taxon>
        <taxon>Magnoliopsida</taxon>
        <taxon>eudicotyledons</taxon>
        <taxon>Gunneridae</taxon>
        <taxon>Pentapetalae</taxon>
        <taxon>rosids</taxon>
        <taxon>fabids</taxon>
        <taxon>Fagales</taxon>
        <taxon>Fagaceae</taxon>
        <taxon>Quercus</taxon>
    </lineage>
</organism>
<dbReference type="AlphaFoldDB" id="A0AAW0MCW7"/>
<feature type="region of interest" description="Disordered" evidence="1">
    <location>
        <begin position="1"/>
        <end position="27"/>
    </location>
</feature>
<keyword evidence="2" id="KW-0472">Membrane</keyword>
<proteinExistence type="predicted"/>
<evidence type="ECO:0000256" key="1">
    <source>
        <dbReference type="SAM" id="MobiDB-lite"/>
    </source>
</evidence>
<feature type="transmembrane region" description="Helical" evidence="2">
    <location>
        <begin position="103"/>
        <end position="121"/>
    </location>
</feature>
<reference evidence="3" key="3">
    <citation type="submission" date="2023-07" db="EMBL/GenBank/DDBJ databases">
        <title>An improved reference 1 genome and first organelle genomes of Quercus suber.</title>
        <authorList>
            <consortium name="Genosuber Consortium"/>
            <person name="Usie A."/>
            <person name="Serra O."/>
            <person name="Barros P."/>
        </authorList>
    </citation>
    <scope>NUCLEOTIDE SEQUENCE</scope>
    <source>
        <strain evidence="3">HL8</strain>
        <tissue evidence="3">Leaves</tissue>
    </source>
</reference>
<keyword evidence="2" id="KW-1133">Transmembrane helix</keyword>
<reference evidence="3" key="2">
    <citation type="journal article" date="2018" name="Sci. Data">
        <title>The draft genome sequence of cork oak.</title>
        <authorList>
            <person name="Ramos A.M."/>
            <person name="Usie A."/>
            <person name="Barbosa P."/>
            <person name="Barros P.M."/>
            <person name="Capote T."/>
            <person name="Chaves I."/>
            <person name="Simoes F."/>
            <person name="Abreu I."/>
            <person name="Carrasquinho I."/>
            <person name="Faro C."/>
            <person name="Guimaraes J.B."/>
            <person name="Mendonca D."/>
            <person name="Nobrega F."/>
            <person name="Rodrigues L."/>
            <person name="Saibo N.J.M."/>
            <person name="Varela M.C."/>
            <person name="Egas C."/>
            <person name="Matos J."/>
            <person name="Miguel C.M."/>
            <person name="Oliveira M.M."/>
            <person name="Ricardo C.P."/>
            <person name="Goncalves S."/>
        </authorList>
    </citation>
    <scope>NUCLEOTIDE SEQUENCE [LARGE SCALE GENOMIC DNA]</scope>
    <source>
        <strain evidence="3">HL8</strain>
    </source>
</reference>
<comment type="caution">
    <text evidence="3">The sequence shown here is derived from an EMBL/GenBank/DDBJ whole genome shotgun (WGS) entry which is preliminary data.</text>
</comment>
<feature type="transmembrane region" description="Helical" evidence="2">
    <location>
        <begin position="80"/>
        <end position="97"/>
    </location>
</feature>
<keyword evidence="2" id="KW-0812">Transmembrane</keyword>
<reference evidence="3" key="1">
    <citation type="submission" date="2017-12" db="EMBL/GenBank/DDBJ databases">
        <authorList>
            <person name="Barbosa P."/>
            <person name="Usie A."/>
            <person name="Ramos A.M."/>
        </authorList>
    </citation>
    <scope>NUCLEOTIDE SEQUENCE</scope>
    <source>
        <strain evidence="3">HL8</strain>
        <tissue evidence="3">Leaves</tissue>
    </source>
</reference>
<gene>
    <name evidence="3" type="primary">RBP45</name>
    <name evidence="3" type="ORF">CFP56_036653</name>
</gene>
<name>A0AAW0MCW7_QUESU</name>
<dbReference type="EMBL" id="PKMF04000006">
    <property type="protein sequence ID" value="KAK7860541.1"/>
    <property type="molecule type" value="Genomic_DNA"/>
</dbReference>
<protein>
    <submittedName>
        <fullName evidence="3">Polyadenylate-binding protein rbp45</fullName>
    </submittedName>
</protein>
<sequence length="145" mass="16486">MNGTQLGGQSIRLSWGRSPSNKQTQPDQAQWNGAAYYGYPQGYDAYTYAPPAQDPNIYYGGYPGYGNYQQPGAYQQPQQVINVVSFSFFFSVFFFSVKSLVYVWRLILASEAGTALLSMIFNRFKPEDWPRCVRSALTCDFAHWL</sequence>
<accession>A0AAW0MCW7</accession>
<evidence type="ECO:0000256" key="2">
    <source>
        <dbReference type="SAM" id="Phobius"/>
    </source>
</evidence>
<evidence type="ECO:0000313" key="3">
    <source>
        <dbReference type="EMBL" id="KAK7860541.1"/>
    </source>
</evidence>